<gene>
    <name evidence="1" type="ORF">BACCELL_03229</name>
</gene>
<accession>E2NG07</accession>
<protein>
    <submittedName>
        <fullName evidence="1">Uncharacterized protein</fullName>
    </submittedName>
</protein>
<comment type="caution">
    <text evidence="1">The sequence shown here is derived from an EMBL/GenBank/DDBJ whole genome shotgun (WGS) entry which is preliminary data.</text>
</comment>
<evidence type="ECO:0000313" key="2">
    <source>
        <dbReference type="Proteomes" id="UP000003711"/>
    </source>
</evidence>
<reference evidence="1 2" key="1">
    <citation type="submission" date="2008-12" db="EMBL/GenBank/DDBJ databases">
        <authorList>
            <person name="Fulton L."/>
            <person name="Clifton S."/>
            <person name="Fulton B."/>
            <person name="Xu J."/>
            <person name="Minx P."/>
            <person name="Pepin K.H."/>
            <person name="Johnson M."/>
            <person name="Bhonagiri V."/>
            <person name="Nash W.E."/>
            <person name="Mardis E.R."/>
            <person name="Wilson R.K."/>
        </authorList>
    </citation>
    <scope>NUCLEOTIDE SEQUENCE [LARGE SCALE GENOMIC DNA]</scope>
    <source>
        <strain evidence="1 2">DSM 14838</strain>
    </source>
</reference>
<dbReference type="HOGENOM" id="CLU_2731441_0_0_10"/>
<reference evidence="1 2" key="2">
    <citation type="submission" date="2009-01" db="EMBL/GenBank/DDBJ databases">
        <title>Draft genome sequence of Bacteroides cellulosilyticus (DSM 14838).</title>
        <authorList>
            <person name="Sudarsanam P."/>
            <person name="Ley R."/>
            <person name="Guruge J."/>
            <person name="Turnbaugh P.J."/>
            <person name="Mahowald M."/>
            <person name="Liep D."/>
            <person name="Gordon J."/>
        </authorList>
    </citation>
    <scope>NUCLEOTIDE SEQUENCE [LARGE SCALE GENOMIC DNA]</scope>
    <source>
        <strain evidence="1 2">DSM 14838</strain>
    </source>
</reference>
<sequence>MIALTEDKRMLGYGVMTPYSNIFVSQLPAGEVSAREIMPLSTVRLTRGMMQNLSVAIKNYSATPCLNSLKN</sequence>
<evidence type="ECO:0000313" key="1">
    <source>
        <dbReference type="EMBL" id="EEF89142.1"/>
    </source>
</evidence>
<proteinExistence type="predicted"/>
<dbReference type="EMBL" id="ACCH01000230">
    <property type="protein sequence ID" value="EEF89142.1"/>
    <property type="molecule type" value="Genomic_DNA"/>
</dbReference>
<name>E2NG07_9BACE</name>
<dbReference type="AlphaFoldDB" id="E2NG07"/>
<organism evidence="1 2">
    <name type="scientific">Bacteroides cellulosilyticus DSM 14838</name>
    <dbReference type="NCBI Taxonomy" id="537012"/>
    <lineage>
        <taxon>Bacteria</taxon>
        <taxon>Pseudomonadati</taxon>
        <taxon>Bacteroidota</taxon>
        <taxon>Bacteroidia</taxon>
        <taxon>Bacteroidales</taxon>
        <taxon>Bacteroidaceae</taxon>
        <taxon>Bacteroides</taxon>
    </lineage>
</organism>
<dbReference type="Proteomes" id="UP000003711">
    <property type="component" value="Unassembled WGS sequence"/>
</dbReference>